<dbReference type="Pfam" id="PF06445">
    <property type="entry name" value="GyrI-like"/>
    <property type="match status" value="1"/>
</dbReference>
<comment type="caution">
    <text evidence="2">The sequence shown here is derived from an EMBL/GenBank/DDBJ whole genome shotgun (WGS) entry which is preliminary data.</text>
</comment>
<dbReference type="InterPro" id="IPR037523">
    <property type="entry name" value="VOC_core"/>
</dbReference>
<dbReference type="RefSeq" id="WP_377488655.1">
    <property type="nucleotide sequence ID" value="NZ_JBHMDO010000003.1"/>
</dbReference>
<dbReference type="Gene3D" id="3.20.80.10">
    <property type="entry name" value="Regulatory factor, effector binding domain"/>
    <property type="match status" value="1"/>
</dbReference>
<name>A0ABV5KK97_9BACL</name>
<dbReference type="InterPro" id="IPR029442">
    <property type="entry name" value="GyrI-like"/>
</dbReference>
<feature type="domain" description="VOC" evidence="1">
    <location>
        <begin position="326"/>
        <end position="451"/>
    </location>
</feature>
<dbReference type="SMART" id="SM00871">
    <property type="entry name" value="AraC_E_bind"/>
    <property type="match status" value="1"/>
</dbReference>
<evidence type="ECO:0000313" key="3">
    <source>
        <dbReference type="Proteomes" id="UP001589747"/>
    </source>
</evidence>
<dbReference type="SUPFAM" id="SSF55136">
    <property type="entry name" value="Probable bacterial effector-binding domain"/>
    <property type="match status" value="1"/>
</dbReference>
<evidence type="ECO:0000313" key="2">
    <source>
        <dbReference type="EMBL" id="MFB9324547.1"/>
    </source>
</evidence>
<dbReference type="InterPro" id="IPR010499">
    <property type="entry name" value="AraC_E-bd"/>
</dbReference>
<dbReference type="Pfam" id="PF00903">
    <property type="entry name" value="Glyoxalase"/>
    <property type="match status" value="1"/>
</dbReference>
<organism evidence="2 3">
    <name type="scientific">Paenibacillus aurantiacus</name>
    <dbReference type="NCBI Taxonomy" id="1936118"/>
    <lineage>
        <taxon>Bacteria</taxon>
        <taxon>Bacillati</taxon>
        <taxon>Bacillota</taxon>
        <taxon>Bacilli</taxon>
        <taxon>Bacillales</taxon>
        <taxon>Paenibacillaceae</taxon>
        <taxon>Paenibacillus</taxon>
    </lineage>
</organism>
<dbReference type="PROSITE" id="PS51819">
    <property type="entry name" value="VOC"/>
    <property type="match status" value="1"/>
</dbReference>
<gene>
    <name evidence="2" type="ORF">ACFFSY_01160</name>
</gene>
<dbReference type="SUPFAM" id="SSF54593">
    <property type="entry name" value="Glyoxalase/Bleomycin resistance protein/Dihydroxybiphenyl dioxygenase"/>
    <property type="match status" value="2"/>
</dbReference>
<reference evidence="2 3" key="1">
    <citation type="submission" date="2024-09" db="EMBL/GenBank/DDBJ databases">
        <authorList>
            <person name="Sun Q."/>
            <person name="Mori K."/>
        </authorList>
    </citation>
    <scope>NUCLEOTIDE SEQUENCE [LARGE SCALE GENOMIC DNA]</scope>
    <source>
        <strain evidence="2 3">TISTR 2452</strain>
    </source>
</reference>
<keyword evidence="3" id="KW-1185">Reference proteome</keyword>
<dbReference type="InterPro" id="IPR004360">
    <property type="entry name" value="Glyas_Fos-R_dOase_dom"/>
</dbReference>
<dbReference type="EMBL" id="JBHMDO010000003">
    <property type="protein sequence ID" value="MFB9324547.1"/>
    <property type="molecule type" value="Genomic_DNA"/>
</dbReference>
<evidence type="ECO:0000259" key="1">
    <source>
        <dbReference type="PROSITE" id="PS51819"/>
    </source>
</evidence>
<proteinExistence type="predicted"/>
<dbReference type="CDD" id="cd06587">
    <property type="entry name" value="VOC"/>
    <property type="match status" value="1"/>
</dbReference>
<dbReference type="InterPro" id="IPR029068">
    <property type="entry name" value="Glyas_Bleomycin-R_OHBP_Dase"/>
</dbReference>
<dbReference type="Proteomes" id="UP001589747">
    <property type="component" value="Unassembled WGS sequence"/>
</dbReference>
<sequence length="451" mass="51856">MTRAVNQEPTVRMTTVPARDLLGMKVETTFSEDHKHNIAGQLMARFGEWREMHGYTNVKVYLHSFFPPDFEPSMPFAMFACIETETVTGTVAPAPEGLERLTLPAVQAAVVTHVGPISRIRHTYDFFLKRWLPMSDYKESHSWHFQQYDERFKGVHDPSSQLDIVFPVMLRKEQEAPLAAAVPSLSYDGGQIDVLWDHHADAIRWYTSHFKWKSDPTYDWRQDELADEEKITQLSFGTWLKSVRTSRKLHHLFADRGGPDPHVRWCWNTKDIAAAHRQLAAEGVRVSDIYPGPGDRHYFDLWAWEGTRLTVCGWPELSDDAGALLTPGWVRIGVSDLASAVNWYIQFVGMDLVALEAESGTAMMQLGVEHHHGRSLWWLEQLPEGVSTEPVNGPARPYCVVHDKWKFERYHRYLRESGVPVSEISGNPPVLGFSWFHFFDPDGNRFNIYRY</sequence>
<dbReference type="InterPro" id="IPR011256">
    <property type="entry name" value="Reg_factor_effector_dom_sf"/>
</dbReference>
<accession>A0ABV5KK97</accession>
<dbReference type="Gene3D" id="3.10.180.10">
    <property type="entry name" value="2,3-Dihydroxybiphenyl 1,2-Dioxygenase, domain 1"/>
    <property type="match status" value="2"/>
</dbReference>
<protein>
    <submittedName>
        <fullName evidence="2">GyrI-like domain-containing protein</fullName>
    </submittedName>
</protein>